<accession>A0A0G2HLX3</accession>
<keyword evidence="8 11" id="KW-0521">NADP</keyword>
<dbReference type="CDD" id="cd07304">
    <property type="entry name" value="Chorismate_synthase"/>
    <property type="match status" value="1"/>
</dbReference>
<evidence type="ECO:0000256" key="6">
    <source>
        <dbReference type="ARBA" id="ARBA00022643"/>
    </source>
</evidence>
<evidence type="ECO:0000256" key="10">
    <source>
        <dbReference type="ARBA" id="ARBA00023239"/>
    </source>
</evidence>
<keyword evidence="10 11" id="KW-0456">Lyase</keyword>
<evidence type="ECO:0000256" key="11">
    <source>
        <dbReference type="HAMAP-Rule" id="MF_00300"/>
    </source>
</evidence>
<dbReference type="NCBIfam" id="NF003793">
    <property type="entry name" value="PRK05382.1"/>
    <property type="match status" value="1"/>
</dbReference>
<evidence type="ECO:0000256" key="8">
    <source>
        <dbReference type="ARBA" id="ARBA00022857"/>
    </source>
</evidence>
<dbReference type="Pfam" id="PF01264">
    <property type="entry name" value="Chorismate_synt"/>
    <property type="match status" value="1"/>
</dbReference>
<keyword evidence="6 11" id="KW-0288">FMN</keyword>
<keyword evidence="5 11" id="KW-0285">Flavoprotein</keyword>
<evidence type="ECO:0000256" key="7">
    <source>
        <dbReference type="ARBA" id="ARBA00022827"/>
    </source>
</evidence>
<evidence type="ECO:0000256" key="1">
    <source>
        <dbReference type="ARBA" id="ARBA00005044"/>
    </source>
</evidence>
<feature type="binding site" evidence="11">
    <location>
        <begin position="124"/>
        <end position="126"/>
    </location>
    <ligand>
        <name>FMN</name>
        <dbReference type="ChEBI" id="CHEBI:58210"/>
    </ligand>
</feature>
<sequence length="362" mass="37974">MASSFGTLFRLTSFGESHGGGVGMVVDGCPPRLPLDVAEIQADLNRRRPGQSAITTPRQEADQVEILSGLLDGVTLGTPIAMVVRNKDQRPKDYSAMAQTFRPSHADATYQAKYGIQARSGGGRASARETIARVAGGAVARQLLRHLHNIEVVAWVEQVHDLVAQVDPSTVSTAQVEANMVRCPDLAVAESMVSRIKAVGQEGDSLGGVVGCVVRHCPAGLGMPVFDKLEADLAKAVMSLPASKGFEIGSGFAGTRLRGSEHNDAFLATGDGSIRTATNNSGGIQGGISNGEPITMRVAFKPTSTIRKPQNTVDASGAPVVLAAKGRHDPCVLPRAVPMVEAMVALVLADHLLLQQAQCSLF</sequence>
<dbReference type="Gene3D" id="3.60.150.10">
    <property type="entry name" value="Chorismate synthase AroC"/>
    <property type="match status" value="1"/>
</dbReference>
<dbReference type="InterPro" id="IPR000453">
    <property type="entry name" value="Chorismate_synth"/>
</dbReference>
<dbReference type="PROSITE" id="PS00787">
    <property type="entry name" value="CHORISMATE_SYNTHASE_1"/>
    <property type="match status" value="1"/>
</dbReference>
<dbReference type="UniPathway" id="UPA00053">
    <property type="reaction ID" value="UER00090"/>
</dbReference>
<dbReference type="PROSITE" id="PS00788">
    <property type="entry name" value="CHORISMATE_SYNTHASE_2"/>
    <property type="match status" value="1"/>
</dbReference>
<dbReference type="PATRIC" id="fig|1604020.3.peg.2333"/>
<keyword evidence="9 11" id="KW-0057">Aromatic amino acid biosynthesis</keyword>
<dbReference type="PANTHER" id="PTHR21085:SF0">
    <property type="entry name" value="CHORISMATE SYNTHASE"/>
    <property type="match status" value="1"/>
</dbReference>
<dbReference type="FunFam" id="3.60.150.10:FF:000003">
    <property type="entry name" value="Chorismate synthase"/>
    <property type="match status" value="1"/>
</dbReference>
<comment type="catalytic activity">
    <reaction evidence="11 12">
        <text>5-O-(1-carboxyvinyl)-3-phosphoshikimate = chorismate + phosphate</text>
        <dbReference type="Rhea" id="RHEA:21020"/>
        <dbReference type="ChEBI" id="CHEBI:29748"/>
        <dbReference type="ChEBI" id="CHEBI:43474"/>
        <dbReference type="ChEBI" id="CHEBI:57701"/>
        <dbReference type="EC" id="4.2.3.5"/>
    </reaction>
</comment>
<evidence type="ECO:0000256" key="9">
    <source>
        <dbReference type="ARBA" id="ARBA00023141"/>
    </source>
</evidence>
<feature type="binding site" evidence="11">
    <location>
        <position position="47"/>
    </location>
    <ligand>
        <name>NADP(+)</name>
        <dbReference type="ChEBI" id="CHEBI:58349"/>
    </ligand>
</feature>
<dbReference type="GO" id="GO:0008652">
    <property type="term" value="P:amino acid biosynthetic process"/>
    <property type="evidence" value="ECO:0007669"/>
    <property type="project" value="UniProtKB-KW"/>
</dbReference>
<dbReference type="SUPFAM" id="SSF103263">
    <property type="entry name" value="Chorismate synthase, AroC"/>
    <property type="match status" value="1"/>
</dbReference>
<dbReference type="PIRSF" id="PIRSF001456">
    <property type="entry name" value="Chorismate_synth"/>
    <property type="match status" value="1"/>
</dbReference>
<gene>
    <name evidence="11" type="primary">aroC</name>
    <name evidence="13" type="ORF">TE42_03100</name>
</gene>
<dbReference type="GO" id="GO:0004107">
    <property type="term" value="F:chorismate synthase activity"/>
    <property type="evidence" value="ECO:0007669"/>
    <property type="project" value="UniProtKB-UniRule"/>
</dbReference>
<protein>
    <recommendedName>
        <fullName evidence="3 11">Chorismate synthase</fullName>
        <shortName evidence="11">CS</shortName>
        <ecNumber evidence="3 11">4.2.3.5</ecNumber>
    </recommendedName>
    <alternativeName>
        <fullName evidence="11">5-enolpyruvylshikimate-3-phosphate phospholyase</fullName>
    </alternativeName>
</protein>
<comment type="function">
    <text evidence="11">Catalyzes the anti-1,4-elimination of the C-3 phosphate and the C-6 proR hydrogen from 5-enolpyruvylshikimate-3-phosphate (EPSP) to yield chorismate, which is the branch point compound that serves as the starting substrate for the three terminal pathways of aromatic amino acid biosynthesis. This reaction introduces a second double bond into the aromatic ring system.</text>
</comment>
<comment type="pathway">
    <text evidence="1 11 12">Metabolic intermediate biosynthesis; chorismate biosynthesis; chorismate from D-erythrose 4-phosphate and phosphoenolpyruvate: step 7/7.</text>
</comment>
<evidence type="ECO:0000256" key="3">
    <source>
        <dbReference type="ARBA" id="ARBA00013036"/>
    </source>
</evidence>
<dbReference type="PROSITE" id="PS00789">
    <property type="entry name" value="CHORISMATE_SYNTHASE_3"/>
    <property type="match status" value="1"/>
</dbReference>
<comment type="subunit">
    <text evidence="11">Homotetramer.</text>
</comment>
<evidence type="ECO:0000313" key="14">
    <source>
        <dbReference type="Proteomes" id="UP000035067"/>
    </source>
</evidence>
<comment type="caution">
    <text evidence="11">Lacks conserved residue(s) required for the propagation of feature annotation.</text>
</comment>
<feature type="binding site" evidence="11">
    <location>
        <begin position="301"/>
        <end position="305"/>
    </location>
    <ligand>
        <name>FMN</name>
        <dbReference type="ChEBI" id="CHEBI:58210"/>
    </ligand>
</feature>
<keyword evidence="4 11" id="KW-0028">Amino-acid biosynthesis</keyword>
<feature type="binding site" evidence="11">
    <location>
        <position position="327"/>
    </location>
    <ligand>
        <name>FMN</name>
        <dbReference type="ChEBI" id="CHEBI:58210"/>
    </ligand>
</feature>
<keyword evidence="7 11" id="KW-0274">FAD</keyword>
<dbReference type="AlphaFoldDB" id="A0A0G2HLX3"/>
<proteinExistence type="inferred from homology"/>
<feature type="binding site" evidence="11">
    <location>
        <position position="286"/>
    </location>
    <ligand>
        <name>FMN</name>
        <dbReference type="ChEBI" id="CHEBI:58210"/>
    </ligand>
</feature>
<evidence type="ECO:0000256" key="2">
    <source>
        <dbReference type="ARBA" id="ARBA00008014"/>
    </source>
</evidence>
<evidence type="ECO:0000256" key="4">
    <source>
        <dbReference type="ARBA" id="ARBA00022605"/>
    </source>
</evidence>
<dbReference type="InterPro" id="IPR035904">
    <property type="entry name" value="Chorismate_synth_AroC_sf"/>
</dbReference>
<dbReference type="EMBL" id="JXQG01000011">
    <property type="protein sequence ID" value="KKZ12805.1"/>
    <property type="molecule type" value="Genomic_DNA"/>
</dbReference>
<dbReference type="GO" id="GO:0009423">
    <property type="term" value="P:chorismate biosynthetic process"/>
    <property type="evidence" value="ECO:0007669"/>
    <property type="project" value="UniProtKB-UniRule"/>
</dbReference>
<dbReference type="EC" id="4.2.3.5" evidence="3 11"/>
<dbReference type="PANTHER" id="PTHR21085">
    <property type="entry name" value="CHORISMATE SYNTHASE"/>
    <property type="match status" value="1"/>
</dbReference>
<dbReference type="HAMAP" id="MF_00300">
    <property type="entry name" value="Chorismate_synth"/>
    <property type="match status" value="1"/>
</dbReference>
<organism evidence="13 14">
    <name type="scientific">Candidatus Synechococcus spongiarum SP3</name>
    <dbReference type="NCBI Taxonomy" id="1604020"/>
    <lineage>
        <taxon>Bacteria</taxon>
        <taxon>Bacillati</taxon>
        <taxon>Cyanobacteriota</taxon>
        <taxon>Cyanophyceae</taxon>
        <taxon>Synechococcales</taxon>
        <taxon>Synechococcaceae</taxon>
        <taxon>Synechococcus</taxon>
    </lineage>
</organism>
<evidence type="ECO:0000313" key="13">
    <source>
        <dbReference type="EMBL" id="KKZ12805.1"/>
    </source>
</evidence>
<evidence type="ECO:0000256" key="5">
    <source>
        <dbReference type="ARBA" id="ARBA00022630"/>
    </source>
</evidence>
<dbReference type="GO" id="GO:0009073">
    <property type="term" value="P:aromatic amino acid family biosynthetic process"/>
    <property type="evidence" value="ECO:0007669"/>
    <property type="project" value="UniProtKB-KW"/>
</dbReference>
<dbReference type="InterPro" id="IPR020541">
    <property type="entry name" value="Chorismate_synthase_CS"/>
</dbReference>
<evidence type="ECO:0000256" key="12">
    <source>
        <dbReference type="RuleBase" id="RU000605"/>
    </source>
</evidence>
<comment type="similarity">
    <text evidence="2 11 12">Belongs to the chorismate synthase family.</text>
</comment>
<dbReference type="GO" id="GO:0005829">
    <property type="term" value="C:cytosol"/>
    <property type="evidence" value="ECO:0007669"/>
    <property type="project" value="TreeGrafter"/>
</dbReference>
<reference evidence="13 14" key="1">
    <citation type="submission" date="2015-01" db="EMBL/GenBank/DDBJ databases">
        <title>Lifestyle Evolution in Cyanobacterial Symbionts of Sponges.</title>
        <authorList>
            <person name="Burgsdorf I."/>
            <person name="Slaby B.M."/>
            <person name="Handley K.M."/>
            <person name="Haber M."/>
            <person name="Blom J."/>
            <person name="Marshall C.W."/>
            <person name="Gilbert J.A."/>
            <person name="Hentschel U."/>
            <person name="Steindler L."/>
        </authorList>
    </citation>
    <scope>NUCLEOTIDE SEQUENCE [LARGE SCALE GENOMIC DNA]</scope>
    <source>
        <strain evidence="13">SP3</strain>
    </source>
</reference>
<dbReference type="NCBIfam" id="TIGR00033">
    <property type="entry name" value="aroC"/>
    <property type="match status" value="1"/>
</dbReference>
<comment type="cofactor">
    <cofactor evidence="11 12">
        <name>FMNH2</name>
        <dbReference type="ChEBI" id="CHEBI:57618"/>
    </cofactor>
    <text evidence="11 12">Reduced FMN (FMNH(2)).</text>
</comment>
<name>A0A0G2HLX3_9SYNE</name>
<dbReference type="Proteomes" id="UP000035067">
    <property type="component" value="Unassembled WGS sequence"/>
</dbReference>
<comment type="caution">
    <text evidence="13">The sequence shown here is derived from an EMBL/GenBank/DDBJ whole genome shotgun (WGS) entry which is preliminary data.</text>
</comment>
<dbReference type="GO" id="GO:0010181">
    <property type="term" value="F:FMN binding"/>
    <property type="evidence" value="ECO:0007669"/>
    <property type="project" value="TreeGrafter"/>
</dbReference>